<gene>
    <name evidence="2" type="ORF">NDI56_06355</name>
</gene>
<dbReference type="EMBL" id="JAMQON010000001">
    <property type="protein sequence ID" value="MDS0259013.1"/>
    <property type="molecule type" value="Genomic_DNA"/>
</dbReference>
<evidence type="ECO:0008006" key="4">
    <source>
        <dbReference type="Google" id="ProtNLM"/>
    </source>
</evidence>
<reference evidence="2 3" key="1">
    <citation type="submission" date="2022-06" db="EMBL/GenBank/DDBJ databases">
        <title>Haloarcula sp. a new haloarchaeum isolate from saline soil.</title>
        <authorList>
            <person name="Strakova D."/>
            <person name="Galisteo C."/>
            <person name="Sanchez-Porro C."/>
            <person name="Ventosa A."/>
        </authorList>
    </citation>
    <scope>NUCLEOTIDE SEQUENCE [LARGE SCALE GENOMIC DNA]</scope>
    <source>
        <strain evidence="2 3">S1CR25-12</strain>
    </source>
</reference>
<protein>
    <recommendedName>
        <fullName evidence="4">DUF5666 domain-containing protein</fullName>
    </recommendedName>
</protein>
<dbReference type="RefSeq" id="WP_310918603.1">
    <property type="nucleotide sequence ID" value="NZ_JAMQON010000001.1"/>
</dbReference>
<comment type="caution">
    <text evidence="2">The sequence shown here is derived from an EMBL/GenBank/DDBJ whole genome shotgun (WGS) entry which is preliminary data.</text>
</comment>
<keyword evidence="1" id="KW-0472">Membrane</keyword>
<feature type="transmembrane region" description="Helical" evidence="1">
    <location>
        <begin position="12"/>
        <end position="31"/>
    </location>
</feature>
<evidence type="ECO:0000313" key="2">
    <source>
        <dbReference type="EMBL" id="MDS0259013.1"/>
    </source>
</evidence>
<proteinExistence type="predicted"/>
<name>A0ABU2F9Q7_9EURY</name>
<sequence>MAQNAATRRYGLVVTVALLVGLAGCGMLGGGGCGPGETEITDAADADGSVSVTGEVTETGQVSFVVDDGTATAFIQRPGDVSEGDCVTVEGRTVDTSNMGGADVAMQATNITVN</sequence>
<accession>A0ABU2F9Q7</accession>
<keyword evidence="1" id="KW-1133">Transmembrane helix</keyword>
<dbReference type="Proteomes" id="UP001259659">
    <property type="component" value="Unassembled WGS sequence"/>
</dbReference>
<organism evidence="2 3">
    <name type="scientific">Haloarcula saliterrae</name>
    <dbReference type="NCBI Taxonomy" id="2950534"/>
    <lineage>
        <taxon>Archaea</taxon>
        <taxon>Methanobacteriati</taxon>
        <taxon>Methanobacteriota</taxon>
        <taxon>Stenosarchaea group</taxon>
        <taxon>Halobacteria</taxon>
        <taxon>Halobacteriales</taxon>
        <taxon>Haloarculaceae</taxon>
        <taxon>Haloarcula</taxon>
    </lineage>
</organism>
<keyword evidence="3" id="KW-1185">Reference proteome</keyword>
<evidence type="ECO:0000256" key="1">
    <source>
        <dbReference type="SAM" id="Phobius"/>
    </source>
</evidence>
<keyword evidence="1" id="KW-0812">Transmembrane</keyword>
<evidence type="ECO:0000313" key="3">
    <source>
        <dbReference type="Proteomes" id="UP001259659"/>
    </source>
</evidence>